<organism evidence="1 2">
    <name type="scientific">Parascaris univalens</name>
    <name type="common">Nematode worm</name>
    <dbReference type="NCBI Taxonomy" id="6257"/>
    <lineage>
        <taxon>Eukaryota</taxon>
        <taxon>Metazoa</taxon>
        <taxon>Ecdysozoa</taxon>
        <taxon>Nematoda</taxon>
        <taxon>Chromadorea</taxon>
        <taxon>Rhabditida</taxon>
        <taxon>Spirurina</taxon>
        <taxon>Ascaridomorpha</taxon>
        <taxon>Ascaridoidea</taxon>
        <taxon>Ascarididae</taxon>
        <taxon>Parascaris</taxon>
    </lineage>
</organism>
<name>A0A915ABJ3_PARUN</name>
<evidence type="ECO:0000313" key="2">
    <source>
        <dbReference type="WBParaSite" id="PgR003_g184_t01"/>
    </source>
</evidence>
<evidence type="ECO:0000313" key="1">
    <source>
        <dbReference type="Proteomes" id="UP000887569"/>
    </source>
</evidence>
<reference evidence="2" key="1">
    <citation type="submission" date="2022-11" db="UniProtKB">
        <authorList>
            <consortium name="WormBaseParasite"/>
        </authorList>
    </citation>
    <scope>IDENTIFICATION</scope>
</reference>
<accession>A0A915ABJ3</accession>
<sequence length="56" mass="6272">LERLPLRLGMLLLQTPQLRLQNLFMNRLFLGHSPFAAHRLQHGSSLKQPDIAGGAV</sequence>
<dbReference type="AlphaFoldDB" id="A0A915ABJ3"/>
<proteinExistence type="predicted"/>
<keyword evidence="1" id="KW-1185">Reference proteome</keyword>
<dbReference type="Proteomes" id="UP000887569">
    <property type="component" value="Unplaced"/>
</dbReference>
<dbReference type="WBParaSite" id="PgR003_g184_t01">
    <property type="protein sequence ID" value="PgR003_g184_t01"/>
    <property type="gene ID" value="PgR003_g184"/>
</dbReference>
<protein>
    <submittedName>
        <fullName evidence="2">Uncharacterized protein</fullName>
    </submittedName>
</protein>